<feature type="region of interest" description="Disordered" evidence="1">
    <location>
        <begin position="573"/>
        <end position="622"/>
    </location>
</feature>
<feature type="region of interest" description="Disordered" evidence="1">
    <location>
        <begin position="368"/>
        <end position="470"/>
    </location>
</feature>
<feature type="compositionally biased region" description="Basic and acidic residues" evidence="1">
    <location>
        <begin position="237"/>
        <end position="263"/>
    </location>
</feature>
<dbReference type="EMBL" id="JARAKH010000003">
    <property type="protein sequence ID" value="KAK8405106.1"/>
    <property type="molecule type" value="Genomic_DNA"/>
</dbReference>
<name>A0AAW0V2L9_SCYPA</name>
<dbReference type="EMBL" id="JARAKH010000003">
    <property type="protein sequence ID" value="KAK8405109.1"/>
    <property type="molecule type" value="Genomic_DNA"/>
</dbReference>
<feature type="region of interest" description="Disordered" evidence="1">
    <location>
        <begin position="810"/>
        <end position="944"/>
    </location>
</feature>
<feature type="compositionally biased region" description="Basic residues" evidence="1">
    <location>
        <begin position="814"/>
        <end position="825"/>
    </location>
</feature>
<accession>A0AAW0V2L9</accession>
<feature type="compositionally biased region" description="Polar residues" evidence="1">
    <location>
        <begin position="45"/>
        <end position="68"/>
    </location>
</feature>
<feature type="compositionally biased region" description="Polar residues" evidence="1">
    <location>
        <begin position="754"/>
        <end position="773"/>
    </location>
</feature>
<proteinExistence type="predicted"/>
<protein>
    <submittedName>
        <fullName evidence="2">Uncharacterized protein</fullName>
    </submittedName>
</protein>
<feature type="compositionally biased region" description="Polar residues" evidence="1">
    <location>
        <begin position="450"/>
        <end position="470"/>
    </location>
</feature>
<feature type="compositionally biased region" description="Low complexity" evidence="1">
    <location>
        <begin position="865"/>
        <end position="881"/>
    </location>
</feature>
<keyword evidence="3" id="KW-1185">Reference proteome</keyword>
<comment type="caution">
    <text evidence="2">The sequence shown here is derived from an EMBL/GenBank/DDBJ whole genome shotgun (WGS) entry which is preliminary data.</text>
</comment>
<evidence type="ECO:0000313" key="3">
    <source>
        <dbReference type="Proteomes" id="UP001487740"/>
    </source>
</evidence>
<feature type="region of interest" description="Disordered" evidence="1">
    <location>
        <begin position="1"/>
        <end position="20"/>
    </location>
</feature>
<sequence>MSPSKQSASMPDTPEASLKRDKFKFNAVIEKYIALAHGLPPPPDTSSMLQTECPQTTSQKRQHASTGKITKKSKVVTHSLRQSRGNVPHILSSSIEEEIAHEVEESLLRRKEELGLPDDYVFKEVMKDDPKCHVAHHSVKKNATHNSLTAPKRSKQSSKSPRKRGRKMLEDVINSKKLVSHSQPKALKRKVREEIKELDIDVILSSPELKMKKVRKMSEGSKNKKWDLNESISPNRRAKESKKDLNIDARQMSTDKSKTPRKDTRGKKSPNRRKKKNYPTMMKTVGKTTAQNIERESNAAVACDLELAEKGEAQEEEKCSKLLDAMKKAVWDKVRSGACILHMVQEQNDIFCLFDDLETVHINISQGNERASQTVKSYAGKEKTSMSSEHQSGKVPANKRTKGEPEQTVRRDAGTKRTSTSSEQQSGRVAANKKRKEAEKGQTVRRDTSTGKTISQQTVRRDTGTASEQQSVIEYANKKGIEPKPELAVRTHAVKGKMSTTSELQSTNKHTLRQKTNTALEEQKVRLPVNKDKKIPAEPEETKSNTIKEKTGTPAAQLTVKVKNVRVPMNKIKKTKAKQDEQTKRIQGNLQEKTNTAQQSSRIPNNKAKETEKQHTVTAQGISHKVKTKVNQNTKIHPKKLEETRHGKCQSKAACTNEKIDTQQKQQHQERKQETVKKIRQVYLPASEVYKNAPNKREVRAIVAKRSDSQKVQVSVPINTESHDIPKAPSKRRVTQLSMTGLGEEVTDVAENSALPSSPRNVSHSSTDSSYQLTGNGLLKKRKFGCLSFLESDEEDGEWSTISSEDNTFEERNVKKKKKKKKRGPYHLPELSKKNRSKRLSKSSNKADDDDDDDDIIILTSLSPPTQNENNPNVANTVNENHTQTSTSYTSHKKPAPIRNWMMKRTLEGKQRNSFSERSASSLIAKQQQRKTETTAAAEQSTEEGLGLGDTWSLLCYPPVQQNFSHHISRAGMSLQGSQHMETSSIHHQVTASTSRNSRILTNTNTFANNTTPANTTATMASKPSESFWVMRTSEEEADNGTLTTTMMSGSTMQNPDITSASQVTFSRRTGLPDYRTLGPERWRAAVRKLQKSKKI</sequence>
<feature type="compositionally biased region" description="Polar residues" evidence="1">
    <location>
        <begin position="710"/>
        <end position="720"/>
    </location>
</feature>
<feature type="compositionally biased region" description="Low complexity" evidence="1">
    <location>
        <begin position="934"/>
        <end position="944"/>
    </location>
</feature>
<evidence type="ECO:0000256" key="1">
    <source>
        <dbReference type="SAM" id="MobiDB-lite"/>
    </source>
</evidence>
<feature type="region of interest" description="Disordered" evidence="1">
    <location>
        <begin position="206"/>
        <end position="279"/>
    </location>
</feature>
<reference evidence="2 3" key="1">
    <citation type="submission" date="2023-03" db="EMBL/GenBank/DDBJ databases">
        <title>High-quality genome of Scylla paramamosain provides insights in environmental adaptation.</title>
        <authorList>
            <person name="Zhang L."/>
        </authorList>
    </citation>
    <scope>NUCLEOTIDE SEQUENCE [LARGE SCALE GENOMIC DNA]</scope>
    <source>
        <strain evidence="2">LZ_2023a</strain>
        <tissue evidence="2">Muscle</tissue>
    </source>
</reference>
<feature type="compositionally biased region" description="Basic and acidic residues" evidence="1">
    <location>
        <begin position="216"/>
        <end position="228"/>
    </location>
</feature>
<organism evidence="2 3">
    <name type="scientific">Scylla paramamosain</name>
    <name type="common">Mud crab</name>
    <dbReference type="NCBI Taxonomy" id="85552"/>
    <lineage>
        <taxon>Eukaryota</taxon>
        <taxon>Metazoa</taxon>
        <taxon>Ecdysozoa</taxon>
        <taxon>Arthropoda</taxon>
        <taxon>Crustacea</taxon>
        <taxon>Multicrustacea</taxon>
        <taxon>Malacostraca</taxon>
        <taxon>Eumalacostraca</taxon>
        <taxon>Eucarida</taxon>
        <taxon>Decapoda</taxon>
        <taxon>Pleocyemata</taxon>
        <taxon>Brachyura</taxon>
        <taxon>Eubrachyura</taxon>
        <taxon>Portunoidea</taxon>
        <taxon>Portunidae</taxon>
        <taxon>Portuninae</taxon>
        <taxon>Scylla</taxon>
    </lineage>
</organism>
<feature type="compositionally biased region" description="Polar residues" evidence="1">
    <location>
        <begin position="912"/>
        <end position="927"/>
    </location>
</feature>
<dbReference type="EMBL" id="JARAKH010000003">
    <property type="protein sequence ID" value="KAK8405108.1"/>
    <property type="molecule type" value="Genomic_DNA"/>
</dbReference>
<gene>
    <name evidence="2" type="ORF">O3P69_001592</name>
</gene>
<dbReference type="Proteomes" id="UP001487740">
    <property type="component" value="Unassembled WGS sequence"/>
</dbReference>
<feature type="compositionally biased region" description="Polar residues" evidence="1">
    <location>
        <begin position="1"/>
        <end position="10"/>
    </location>
</feature>
<feature type="region of interest" description="Disordered" evidence="1">
    <location>
        <begin position="136"/>
        <end position="189"/>
    </location>
</feature>
<feature type="compositionally biased region" description="Basic and acidic residues" evidence="1">
    <location>
        <begin position="436"/>
        <end position="449"/>
    </location>
</feature>
<feature type="region of interest" description="Disordered" evidence="1">
    <location>
        <begin position="39"/>
        <end position="89"/>
    </location>
</feature>
<feature type="region of interest" description="Disordered" evidence="1">
    <location>
        <begin position="706"/>
        <end position="773"/>
    </location>
</feature>
<dbReference type="EMBL" id="JARAKH010000003">
    <property type="protein sequence ID" value="KAK8405105.1"/>
    <property type="molecule type" value="Genomic_DNA"/>
</dbReference>
<feature type="compositionally biased region" description="Basic residues" evidence="1">
    <location>
        <begin position="152"/>
        <end position="166"/>
    </location>
</feature>
<feature type="compositionally biased region" description="Polar residues" evidence="1">
    <location>
        <begin position="585"/>
        <end position="604"/>
    </location>
</feature>
<dbReference type="AlphaFoldDB" id="A0AAW0V2L9"/>
<feature type="compositionally biased region" description="Basic and acidic residues" evidence="1">
    <location>
        <begin position="401"/>
        <end position="415"/>
    </location>
</feature>
<feature type="compositionally biased region" description="Basic residues" evidence="1">
    <location>
        <begin position="264"/>
        <end position="277"/>
    </location>
</feature>
<feature type="compositionally biased region" description="Polar residues" evidence="1">
    <location>
        <begin position="416"/>
        <end position="427"/>
    </location>
</feature>
<evidence type="ECO:0000313" key="2">
    <source>
        <dbReference type="EMBL" id="KAK8405105.1"/>
    </source>
</evidence>
<dbReference type="EMBL" id="JARAKH010000003">
    <property type="protein sequence ID" value="KAK8405107.1"/>
    <property type="molecule type" value="Genomic_DNA"/>
</dbReference>